<dbReference type="RefSeq" id="WP_175370292.1">
    <property type="nucleotide sequence ID" value="NZ_JABWCS010000190.1"/>
</dbReference>
<feature type="transmembrane region" description="Helical" evidence="5">
    <location>
        <begin position="459"/>
        <end position="476"/>
    </location>
</feature>
<dbReference type="Proteomes" id="UP000564806">
    <property type="component" value="Unassembled WGS sequence"/>
</dbReference>
<evidence type="ECO:0000256" key="2">
    <source>
        <dbReference type="ARBA" id="ARBA00022692"/>
    </source>
</evidence>
<evidence type="ECO:0000313" key="7">
    <source>
        <dbReference type="EMBL" id="NUU59622.1"/>
    </source>
</evidence>
<feature type="transmembrane region" description="Helical" evidence="5">
    <location>
        <begin position="306"/>
        <end position="325"/>
    </location>
</feature>
<comment type="subcellular location">
    <subcellularLocation>
        <location evidence="1">Membrane</location>
        <topology evidence="1">Multi-pass membrane protein</topology>
    </subcellularLocation>
</comment>
<keyword evidence="2 5" id="KW-0812">Transmembrane</keyword>
<evidence type="ECO:0000256" key="5">
    <source>
        <dbReference type="SAM" id="Phobius"/>
    </source>
</evidence>
<dbReference type="InterPro" id="IPR051533">
    <property type="entry name" value="WaaL-like"/>
</dbReference>
<proteinExistence type="predicted"/>
<comment type="caution">
    <text evidence="7">The sequence shown here is derived from an EMBL/GenBank/DDBJ whole genome shotgun (WGS) entry which is preliminary data.</text>
</comment>
<dbReference type="AlphaFoldDB" id="A0A850EM30"/>
<feature type="transmembrane region" description="Helical" evidence="5">
    <location>
        <begin position="360"/>
        <end position="379"/>
    </location>
</feature>
<feature type="transmembrane region" description="Helical" evidence="5">
    <location>
        <begin position="120"/>
        <end position="143"/>
    </location>
</feature>
<feature type="transmembrane region" description="Helical" evidence="5">
    <location>
        <begin position="181"/>
        <end position="210"/>
    </location>
</feature>
<evidence type="ECO:0000313" key="8">
    <source>
        <dbReference type="Proteomes" id="UP000564806"/>
    </source>
</evidence>
<sequence>MVKIKDILFCFFCILLACIGIFFDIEINMLIFIVIIIFVNMLVNHTKDTATFAIFFLTIYLPFYALLRAFLQLKGIETLSFYVNYIRDFVVIVCFLIFLIKQSNQKIMTTRNRIDKNLMFGINLLLVNYIVGFVISLANGYMLLAIKGVHLNIIPILLVYIICNSTYINEKVIAKFIKSSIFIGLIVSVVGIFFYLIKPGIFGQLLLIFSQQDESNYLQVLNYSRMVSTFLSPNVFGSYMAISLLLTIHQALTNKIRNIVAMGLLVLFSVCLILSFSRGAWAFAIGGIFLLLVLSRNKFSKRQVEFAMLSLVAIILIFLVMPFVNRGLDEYLLSRLKSIFDFSNESSYGRSDNWMEVLKAVSNNIFGLGLGIASINLSYYPELAQKLGVNVVDGYYIKIIAETGIIGLVLFSGFLILMFHSLFQLIVKSSDEKSSFYALTTAILFGFLMQSFGSNTFDYVNISPFLWIYIGFALRLNRI</sequence>
<accession>A0A850EM30</accession>
<evidence type="ECO:0000256" key="1">
    <source>
        <dbReference type="ARBA" id="ARBA00004141"/>
    </source>
</evidence>
<keyword evidence="8" id="KW-1185">Reference proteome</keyword>
<reference evidence="7" key="1">
    <citation type="submission" date="2020-06" db="EMBL/GenBank/DDBJ databases">
        <title>Paenibacillus sp. nov., isolated from soil.</title>
        <authorList>
            <person name="Seo Y.L."/>
        </authorList>
    </citation>
    <scope>NUCLEOTIDE SEQUENCE [LARGE SCALE GENOMIC DNA]</scope>
    <source>
        <strain evidence="7">JW14</strain>
    </source>
</reference>
<feature type="transmembrane region" description="Helical" evidence="5">
    <location>
        <begin position="230"/>
        <end position="252"/>
    </location>
</feature>
<dbReference type="GO" id="GO:0016020">
    <property type="term" value="C:membrane"/>
    <property type="evidence" value="ECO:0007669"/>
    <property type="project" value="UniProtKB-SubCell"/>
</dbReference>
<dbReference type="EMBL" id="JABWCS010000190">
    <property type="protein sequence ID" value="NUU59622.1"/>
    <property type="molecule type" value="Genomic_DNA"/>
</dbReference>
<keyword evidence="7" id="KW-0436">Ligase</keyword>
<dbReference type="Pfam" id="PF04932">
    <property type="entry name" value="Wzy_C"/>
    <property type="match status" value="1"/>
</dbReference>
<dbReference type="PROSITE" id="PS51257">
    <property type="entry name" value="PROKAR_LIPOPROTEIN"/>
    <property type="match status" value="1"/>
</dbReference>
<organism evidence="7 8">
    <name type="scientific">Paenibacillus agri</name>
    <dbReference type="NCBI Taxonomy" id="2744309"/>
    <lineage>
        <taxon>Bacteria</taxon>
        <taxon>Bacillati</taxon>
        <taxon>Bacillota</taxon>
        <taxon>Bacilli</taxon>
        <taxon>Bacillales</taxon>
        <taxon>Paenibacillaceae</taxon>
        <taxon>Paenibacillus</taxon>
    </lineage>
</organism>
<feature type="transmembrane region" description="Helical" evidence="5">
    <location>
        <begin position="264"/>
        <end position="294"/>
    </location>
</feature>
<feature type="transmembrane region" description="Helical" evidence="5">
    <location>
        <begin position="435"/>
        <end position="453"/>
    </location>
</feature>
<feature type="domain" description="O-antigen ligase-related" evidence="6">
    <location>
        <begin position="264"/>
        <end position="411"/>
    </location>
</feature>
<dbReference type="GO" id="GO:0016874">
    <property type="term" value="F:ligase activity"/>
    <property type="evidence" value="ECO:0007669"/>
    <property type="project" value="UniProtKB-KW"/>
</dbReference>
<dbReference type="PANTHER" id="PTHR37422:SF13">
    <property type="entry name" value="LIPOPOLYSACCHARIDE BIOSYNTHESIS PROTEIN PA4999-RELATED"/>
    <property type="match status" value="1"/>
</dbReference>
<feature type="transmembrane region" description="Helical" evidence="5">
    <location>
        <begin position="7"/>
        <end position="23"/>
    </location>
</feature>
<evidence type="ECO:0000256" key="3">
    <source>
        <dbReference type="ARBA" id="ARBA00022989"/>
    </source>
</evidence>
<keyword evidence="3 5" id="KW-1133">Transmembrane helix</keyword>
<feature type="transmembrane region" description="Helical" evidence="5">
    <location>
        <begin position="399"/>
        <end position="423"/>
    </location>
</feature>
<evidence type="ECO:0000256" key="4">
    <source>
        <dbReference type="ARBA" id="ARBA00023136"/>
    </source>
</evidence>
<gene>
    <name evidence="7" type="ORF">HPT30_04545</name>
</gene>
<feature type="transmembrane region" description="Helical" evidence="5">
    <location>
        <begin position="52"/>
        <end position="70"/>
    </location>
</feature>
<evidence type="ECO:0000259" key="6">
    <source>
        <dbReference type="Pfam" id="PF04932"/>
    </source>
</evidence>
<feature type="transmembrane region" description="Helical" evidence="5">
    <location>
        <begin position="82"/>
        <end position="100"/>
    </location>
</feature>
<keyword evidence="4 5" id="KW-0472">Membrane</keyword>
<feature type="transmembrane region" description="Helical" evidence="5">
    <location>
        <begin position="149"/>
        <end position="169"/>
    </location>
</feature>
<dbReference type="InterPro" id="IPR007016">
    <property type="entry name" value="O-antigen_ligase-rel_domated"/>
</dbReference>
<dbReference type="PANTHER" id="PTHR37422">
    <property type="entry name" value="TEICHURONIC ACID BIOSYNTHESIS PROTEIN TUAE"/>
    <property type="match status" value="1"/>
</dbReference>
<feature type="transmembrane region" description="Helical" evidence="5">
    <location>
        <begin position="29"/>
        <end position="45"/>
    </location>
</feature>
<name>A0A850EM30_9BACL</name>
<protein>
    <submittedName>
        <fullName evidence="7">O-antigen ligase family protein</fullName>
    </submittedName>
</protein>